<dbReference type="Proteomes" id="UP000805193">
    <property type="component" value="Unassembled WGS sequence"/>
</dbReference>
<feature type="non-terminal residue" evidence="1">
    <location>
        <position position="1"/>
    </location>
</feature>
<accession>A0AC60QUV4</accession>
<keyword evidence="2" id="KW-1185">Reference proteome</keyword>
<proteinExistence type="predicted"/>
<reference evidence="1 2" key="1">
    <citation type="journal article" date="2020" name="Cell">
        <title>Large-Scale Comparative Analyses of Tick Genomes Elucidate Their Genetic Diversity and Vector Capacities.</title>
        <authorList>
            <consortium name="Tick Genome and Microbiome Consortium (TIGMIC)"/>
            <person name="Jia N."/>
            <person name="Wang J."/>
            <person name="Shi W."/>
            <person name="Du L."/>
            <person name="Sun Y."/>
            <person name="Zhan W."/>
            <person name="Jiang J.F."/>
            <person name="Wang Q."/>
            <person name="Zhang B."/>
            <person name="Ji P."/>
            <person name="Bell-Sakyi L."/>
            <person name="Cui X.M."/>
            <person name="Yuan T.T."/>
            <person name="Jiang B.G."/>
            <person name="Yang W.F."/>
            <person name="Lam T.T."/>
            <person name="Chang Q.C."/>
            <person name="Ding S.J."/>
            <person name="Wang X.J."/>
            <person name="Zhu J.G."/>
            <person name="Ruan X.D."/>
            <person name="Zhao L."/>
            <person name="Wei J.T."/>
            <person name="Ye R.Z."/>
            <person name="Que T.C."/>
            <person name="Du C.H."/>
            <person name="Zhou Y.H."/>
            <person name="Cheng J.X."/>
            <person name="Dai P.F."/>
            <person name="Guo W.B."/>
            <person name="Han X.H."/>
            <person name="Huang E.J."/>
            <person name="Li L.F."/>
            <person name="Wei W."/>
            <person name="Gao Y.C."/>
            <person name="Liu J.Z."/>
            <person name="Shao H.Z."/>
            <person name="Wang X."/>
            <person name="Wang C.C."/>
            <person name="Yang T.C."/>
            <person name="Huo Q.B."/>
            <person name="Li W."/>
            <person name="Chen H.Y."/>
            <person name="Chen S.E."/>
            <person name="Zhou L.G."/>
            <person name="Ni X.B."/>
            <person name="Tian J.H."/>
            <person name="Sheng Y."/>
            <person name="Liu T."/>
            <person name="Pan Y.S."/>
            <person name="Xia L.Y."/>
            <person name="Li J."/>
            <person name="Zhao F."/>
            <person name="Cao W.C."/>
        </authorList>
    </citation>
    <scope>NUCLEOTIDE SEQUENCE [LARGE SCALE GENOMIC DNA]</scope>
    <source>
        <strain evidence="1">Iper-2018</strain>
    </source>
</reference>
<evidence type="ECO:0000313" key="1">
    <source>
        <dbReference type="EMBL" id="KAG0443417.1"/>
    </source>
</evidence>
<sequence>CRPFETVSRVIRRLTSGRRDIGARRRPWPSGQCGVSQRGLLGGCHDDGSLWLDGSLDFFPHNLGDGERGRACRSGQQLLQFLLDDFTDNVTDAEEGGAQHNVFHQSVFISSAFIWRRFLETVSAETERGQQQRNSRNCSSRFTPRAAFRASSKSSTHPRSDARTAVQEELFVNKHYCHSINVQLIVDARSKILNMVPCDSEASTIPTCCRRAVTGRTSRRARMAASS</sequence>
<evidence type="ECO:0000313" key="2">
    <source>
        <dbReference type="Proteomes" id="UP000805193"/>
    </source>
</evidence>
<comment type="caution">
    <text evidence="1">The sequence shown here is derived from an EMBL/GenBank/DDBJ whole genome shotgun (WGS) entry which is preliminary data.</text>
</comment>
<name>A0AC60QUV4_IXOPE</name>
<dbReference type="EMBL" id="JABSTQ010003472">
    <property type="protein sequence ID" value="KAG0443417.1"/>
    <property type="molecule type" value="Genomic_DNA"/>
</dbReference>
<organism evidence="1 2">
    <name type="scientific">Ixodes persulcatus</name>
    <name type="common">Taiga tick</name>
    <dbReference type="NCBI Taxonomy" id="34615"/>
    <lineage>
        <taxon>Eukaryota</taxon>
        <taxon>Metazoa</taxon>
        <taxon>Ecdysozoa</taxon>
        <taxon>Arthropoda</taxon>
        <taxon>Chelicerata</taxon>
        <taxon>Arachnida</taxon>
        <taxon>Acari</taxon>
        <taxon>Parasitiformes</taxon>
        <taxon>Ixodida</taxon>
        <taxon>Ixodoidea</taxon>
        <taxon>Ixodidae</taxon>
        <taxon>Ixodinae</taxon>
        <taxon>Ixodes</taxon>
    </lineage>
</organism>
<protein>
    <submittedName>
        <fullName evidence="1">Uncharacterized protein</fullName>
    </submittedName>
</protein>
<gene>
    <name evidence="1" type="ORF">HPB47_014945</name>
</gene>